<dbReference type="Gene3D" id="3.30.450.20">
    <property type="entry name" value="PAS domain"/>
    <property type="match status" value="2"/>
</dbReference>
<evidence type="ECO:0000256" key="8">
    <source>
        <dbReference type="SAM" id="Phobius"/>
    </source>
</evidence>
<accession>A0ABS4GWN3</accession>
<dbReference type="CDD" id="cd12913">
    <property type="entry name" value="PDC1_MCP_like"/>
    <property type="match status" value="1"/>
</dbReference>
<keyword evidence="8" id="KW-1133">Transmembrane helix</keyword>
<evidence type="ECO:0000259" key="9">
    <source>
        <dbReference type="PROSITE" id="PS50111"/>
    </source>
</evidence>
<keyword evidence="2" id="KW-1003">Cell membrane</keyword>
<dbReference type="Gene3D" id="1.10.287.950">
    <property type="entry name" value="Methyl-accepting chemotaxis protein"/>
    <property type="match status" value="1"/>
</dbReference>
<keyword evidence="8" id="KW-0812">Transmembrane</keyword>
<dbReference type="EMBL" id="JAGGKT010000025">
    <property type="protein sequence ID" value="MBP1934681.1"/>
    <property type="molecule type" value="Genomic_DNA"/>
</dbReference>
<evidence type="ECO:0000256" key="2">
    <source>
        <dbReference type="ARBA" id="ARBA00022475"/>
    </source>
</evidence>
<comment type="subcellular location">
    <subcellularLocation>
        <location evidence="1">Cell membrane</location>
    </subcellularLocation>
</comment>
<feature type="coiled-coil region" evidence="7">
    <location>
        <begin position="363"/>
        <end position="394"/>
    </location>
</feature>
<keyword evidence="3 8" id="KW-0472">Membrane</keyword>
<evidence type="ECO:0000313" key="11">
    <source>
        <dbReference type="EMBL" id="MBP1934681.1"/>
    </source>
</evidence>
<keyword evidence="12" id="KW-1185">Reference proteome</keyword>
<feature type="domain" description="HAMP" evidence="10">
    <location>
        <begin position="340"/>
        <end position="393"/>
    </location>
</feature>
<evidence type="ECO:0000313" key="12">
    <source>
        <dbReference type="Proteomes" id="UP001519343"/>
    </source>
</evidence>
<dbReference type="Gene3D" id="6.10.340.10">
    <property type="match status" value="1"/>
</dbReference>
<dbReference type="PANTHER" id="PTHR32089">
    <property type="entry name" value="METHYL-ACCEPTING CHEMOTAXIS PROTEIN MCPB"/>
    <property type="match status" value="1"/>
</dbReference>
<reference evidence="11 12" key="1">
    <citation type="submission" date="2021-03" db="EMBL/GenBank/DDBJ databases">
        <title>Genomic Encyclopedia of Type Strains, Phase IV (KMG-IV): sequencing the most valuable type-strain genomes for metagenomic binning, comparative biology and taxonomic classification.</title>
        <authorList>
            <person name="Goeker M."/>
        </authorList>
    </citation>
    <scope>NUCLEOTIDE SEQUENCE [LARGE SCALE GENOMIC DNA]</scope>
    <source>
        <strain evidence="11 12">DSM 24738</strain>
    </source>
</reference>
<feature type="coiled-coil region" evidence="7">
    <location>
        <begin position="616"/>
        <end position="653"/>
    </location>
</feature>
<evidence type="ECO:0000259" key="10">
    <source>
        <dbReference type="PROSITE" id="PS50885"/>
    </source>
</evidence>
<dbReference type="CDD" id="cd06225">
    <property type="entry name" value="HAMP"/>
    <property type="match status" value="1"/>
</dbReference>
<evidence type="ECO:0000256" key="6">
    <source>
        <dbReference type="PROSITE-ProRule" id="PRU00284"/>
    </source>
</evidence>
<evidence type="ECO:0000256" key="1">
    <source>
        <dbReference type="ARBA" id="ARBA00004236"/>
    </source>
</evidence>
<gene>
    <name evidence="11" type="ORF">J2Z37_004701</name>
</gene>
<comment type="similarity">
    <text evidence="5">Belongs to the methyl-accepting chemotaxis (MCP) protein family.</text>
</comment>
<evidence type="ECO:0000256" key="4">
    <source>
        <dbReference type="ARBA" id="ARBA00023224"/>
    </source>
</evidence>
<evidence type="ECO:0000256" key="3">
    <source>
        <dbReference type="ARBA" id="ARBA00023136"/>
    </source>
</evidence>
<dbReference type="PROSITE" id="PS50885">
    <property type="entry name" value="HAMP"/>
    <property type="match status" value="1"/>
</dbReference>
<organism evidence="11 12">
    <name type="scientific">Ammoniphilus resinae</name>
    <dbReference type="NCBI Taxonomy" id="861532"/>
    <lineage>
        <taxon>Bacteria</taxon>
        <taxon>Bacillati</taxon>
        <taxon>Bacillota</taxon>
        <taxon>Bacilli</taxon>
        <taxon>Bacillales</taxon>
        <taxon>Paenibacillaceae</taxon>
        <taxon>Aneurinibacillus group</taxon>
        <taxon>Ammoniphilus</taxon>
    </lineage>
</organism>
<keyword evidence="7" id="KW-0175">Coiled coil</keyword>
<dbReference type="InterPro" id="IPR004089">
    <property type="entry name" value="MCPsignal_dom"/>
</dbReference>
<dbReference type="SUPFAM" id="SSF58104">
    <property type="entry name" value="Methyl-accepting chemotaxis protein (MCP) signaling domain"/>
    <property type="match status" value="1"/>
</dbReference>
<dbReference type="SMART" id="SM00283">
    <property type="entry name" value="MA"/>
    <property type="match status" value="1"/>
</dbReference>
<feature type="domain" description="Methyl-accepting transducer" evidence="9">
    <location>
        <begin position="412"/>
        <end position="648"/>
    </location>
</feature>
<dbReference type="Pfam" id="PF22673">
    <property type="entry name" value="MCP-like_PDC_1"/>
    <property type="match status" value="1"/>
</dbReference>
<sequence length="698" mass="76359">MNLFTKILISVLGTCFIIFGSVLGFTLYKTSTFAVDYANQLAIAEGEKQAKKVDAELDFTMDTTRMLASNFAVMVQENKADRELANSMLKKALEENKHFLGTWTAWEPNAFDGKDGEFAGTLGHDTTGRFIPYWTKVDGKVSVEGLKGYDQQGEGDYYQLAKESGKEVILEPYAYEVGGREVLMTSIVSPIKINGKVVGAVGVDISLDFLQEINSTIKLYETGFGAIVSHQGIIVAHKLQDLVGKSNYEIPGLRAVDQIKNAVESGQTASFIDFSPVTQGDVYKVYSPIFVGNTTTPWSLLVSIPEEEVKKESNQLLTLSILMGAVGTILLGIVIFFIARALVRPIHKTVEQINQMAKGNLRVEKLEIKSKDEIAQLANAMNEMTENMRVLIQDAAGISDQVAASSEELIASTNEIKLGIEQVSATTEELAAGSTEQAQLSNDTFEKIQHVDQEMKQINQHTEKMTIRSKRTEESSYKGIESAEQSMQQMKMIEEKVATTAMVVKELGEKSKEINQILQVINDIAAQTNLLSLNAAIEAARAGEQGKGFAVVANEVRLLATQAAESTGKIGKIIDAVQKETLEAEQSMNGVVQAVQRGSQAIVGNRRAFDEIAQNVADMVKQMKEVNEASKRIEQENQEAVQAVENIAAISQQSSAGSEELSATMEQQNAAMQEIDGMANNLSEMAEALHQSLSKFKY</sequence>
<dbReference type="Pfam" id="PF00672">
    <property type="entry name" value="HAMP"/>
    <property type="match status" value="1"/>
</dbReference>
<dbReference type="SMART" id="SM00304">
    <property type="entry name" value="HAMP"/>
    <property type="match status" value="2"/>
</dbReference>
<protein>
    <submittedName>
        <fullName evidence="11">Methyl-accepting chemotaxis protein</fullName>
    </submittedName>
</protein>
<dbReference type="CDD" id="cd11386">
    <property type="entry name" value="MCP_signal"/>
    <property type="match status" value="1"/>
</dbReference>
<dbReference type="CDD" id="cd12912">
    <property type="entry name" value="PDC2_MCP_like"/>
    <property type="match status" value="1"/>
</dbReference>
<evidence type="ECO:0000256" key="5">
    <source>
        <dbReference type="ARBA" id="ARBA00029447"/>
    </source>
</evidence>
<dbReference type="Proteomes" id="UP001519343">
    <property type="component" value="Unassembled WGS sequence"/>
</dbReference>
<feature type="transmembrane region" description="Helical" evidence="8">
    <location>
        <begin position="316"/>
        <end position="339"/>
    </location>
</feature>
<dbReference type="InterPro" id="IPR003660">
    <property type="entry name" value="HAMP_dom"/>
</dbReference>
<dbReference type="PANTHER" id="PTHR32089:SF112">
    <property type="entry name" value="LYSOZYME-LIKE PROTEIN-RELATED"/>
    <property type="match status" value="1"/>
</dbReference>
<dbReference type="Pfam" id="PF00015">
    <property type="entry name" value="MCPsignal"/>
    <property type="match status" value="1"/>
</dbReference>
<proteinExistence type="inferred from homology"/>
<dbReference type="PROSITE" id="PS50111">
    <property type="entry name" value="CHEMOTAXIS_TRANSDUC_2"/>
    <property type="match status" value="1"/>
</dbReference>
<dbReference type="RefSeq" id="WP_209812667.1">
    <property type="nucleotide sequence ID" value="NZ_JAGGKT010000025.1"/>
</dbReference>
<name>A0ABS4GWN3_9BACL</name>
<keyword evidence="4 6" id="KW-0807">Transducer</keyword>
<evidence type="ECO:0000256" key="7">
    <source>
        <dbReference type="SAM" id="Coils"/>
    </source>
</evidence>
<comment type="caution">
    <text evidence="11">The sequence shown here is derived from an EMBL/GenBank/DDBJ whole genome shotgun (WGS) entry which is preliminary data.</text>
</comment>